<dbReference type="SUPFAM" id="SSF52058">
    <property type="entry name" value="L domain-like"/>
    <property type="match status" value="1"/>
</dbReference>
<evidence type="ECO:0000313" key="2">
    <source>
        <dbReference type="Proteomes" id="UP001239426"/>
    </source>
</evidence>
<dbReference type="InterPro" id="IPR029024">
    <property type="entry name" value="TerB-like"/>
</dbReference>
<sequence>MNILRQIDNLRIFEQPYHDHYAADKDEVTRSHYVALLLMVLLSEGTISKQQQRMLDFWLPSIGLADRQAELCELAGRLAKDQLGDAIKLLKQDPYLIRGLLLDSMIFSRIDKPLTDSVVSLVEALAGFFALKEQELENIVYLAAFILGLPTESIDEPYFDMDLLPYQGWSEFLYHYRPNAARRLFKWADENKIPTNILPRNIGALANVKQLNNESHKVNDSVVRWGSLPEELYLLSGLESLSIKSEKLKKIPASIGRLKNLKTLAFLSFNCRTLPKELCELEKLQLITISPYVEYRGFIWQPFISEPARELTNVPKELPFFIKKNNIEINVSPSIKHFFE</sequence>
<dbReference type="RefSeq" id="WP_282684469.1">
    <property type="nucleotide sequence ID" value="NZ_CP124841.1"/>
</dbReference>
<dbReference type="EMBL" id="CP124841">
    <property type="protein sequence ID" value="WHF38181.1"/>
    <property type="molecule type" value="Genomic_DNA"/>
</dbReference>
<reference evidence="1" key="1">
    <citation type="submission" date="2023-05" db="EMBL/GenBank/DDBJ databases">
        <title>Aeromonas salmonicida 57, complete genome.</title>
        <authorList>
            <person name="Shao L."/>
        </authorList>
    </citation>
    <scope>NUCLEOTIDE SEQUENCE</scope>
    <source>
        <strain evidence="1">57</strain>
    </source>
</reference>
<dbReference type="AlphaFoldDB" id="A0AAX3VW08"/>
<organism evidence="1 2">
    <name type="scientific">Aeromonas salmonicida</name>
    <dbReference type="NCBI Taxonomy" id="645"/>
    <lineage>
        <taxon>Bacteria</taxon>
        <taxon>Pseudomonadati</taxon>
        <taxon>Pseudomonadota</taxon>
        <taxon>Gammaproteobacteria</taxon>
        <taxon>Aeromonadales</taxon>
        <taxon>Aeromonadaceae</taxon>
        <taxon>Aeromonas</taxon>
    </lineage>
</organism>
<evidence type="ECO:0008006" key="3">
    <source>
        <dbReference type="Google" id="ProtNLM"/>
    </source>
</evidence>
<dbReference type="Gene3D" id="1.10.3680.10">
    <property type="entry name" value="TerB-like"/>
    <property type="match status" value="1"/>
</dbReference>
<protein>
    <recommendedName>
        <fullName evidence="3">Leucine-rich repeat domain-containing protein</fullName>
    </recommendedName>
</protein>
<name>A0AAX3VW08_AERSA</name>
<gene>
    <name evidence="1" type="ORF">QLQ87_07515</name>
</gene>
<dbReference type="Gene3D" id="3.80.10.10">
    <property type="entry name" value="Ribonuclease Inhibitor"/>
    <property type="match status" value="1"/>
</dbReference>
<accession>A0AAX3VW08</accession>
<proteinExistence type="predicted"/>
<dbReference type="Proteomes" id="UP001239426">
    <property type="component" value="Chromosome"/>
</dbReference>
<dbReference type="InterPro" id="IPR032675">
    <property type="entry name" value="LRR_dom_sf"/>
</dbReference>
<evidence type="ECO:0000313" key="1">
    <source>
        <dbReference type="EMBL" id="WHF38181.1"/>
    </source>
</evidence>